<evidence type="ECO:0000313" key="1">
    <source>
        <dbReference type="EMBL" id="GAI39021.1"/>
    </source>
</evidence>
<proteinExistence type="predicted"/>
<comment type="caution">
    <text evidence="1">The sequence shown here is derived from an EMBL/GenBank/DDBJ whole genome shotgun (WGS) entry which is preliminary data.</text>
</comment>
<gene>
    <name evidence="1" type="ORF">S06H3_51774</name>
</gene>
<organism evidence="1">
    <name type="scientific">marine sediment metagenome</name>
    <dbReference type="NCBI Taxonomy" id="412755"/>
    <lineage>
        <taxon>unclassified sequences</taxon>
        <taxon>metagenomes</taxon>
        <taxon>ecological metagenomes</taxon>
    </lineage>
</organism>
<name>X1P989_9ZZZZ</name>
<protein>
    <submittedName>
        <fullName evidence="1">Uncharacterized protein</fullName>
    </submittedName>
</protein>
<reference evidence="1" key="1">
    <citation type="journal article" date="2014" name="Front. Microbiol.">
        <title>High frequency of phylogenetically diverse reductive dehalogenase-homologous genes in deep subseafloor sedimentary metagenomes.</title>
        <authorList>
            <person name="Kawai M."/>
            <person name="Futagami T."/>
            <person name="Toyoda A."/>
            <person name="Takaki Y."/>
            <person name="Nishi S."/>
            <person name="Hori S."/>
            <person name="Arai W."/>
            <person name="Tsubouchi T."/>
            <person name="Morono Y."/>
            <person name="Uchiyama I."/>
            <person name="Ito T."/>
            <person name="Fujiyama A."/>
            <person name="Inagaki F."/>
            <person name="Takami H."/>
        </authorList>
    </citation>
    <scope>NUCLEOTIDE SEQUENCE</scope>
    <source>
        <strain evidence="1">Expedition CK06-06</strain>
    </source>
</reference>
<dbReference type="AlphaFoldDB" id="X1P989"/>
<feature type="non-terminal residue" evidence="1">
    <location>
        <position position="40"/>
    </location>
</feature>
<dbReference type="EMBL" id="BARV01032880">
    <property type="protein sequence ID" value="GAI39021.1"/>
    <property type="molecule type" value="Genomic_DNA"/>
</dbReference>
<sequence length="40" mass="5102">MAILEKEDDEKIGRKRNKIWKRWLISNEFDEKKFKKFKKF</sequence>
<accession>X1P989</accession>